<keyword evidence="2" id="KW-0472">Membrane</keyword>
<organism evidence="3 4">
    <name type="scientific">Nocardia carnea</name>
    <dbReference type="NCBI Taxonomy" id="37328"/>
    <lineage>
        <taxon>Bacteria</taxon>
        <taxon>Bacillati</taxon>
        <taxon>Actinomycetota</taxon>
        <taxon>Actinomycetes</taxon>
        <taxon>Mycobacteriales</taxon>
        <taxon>Nocardiaceae</taxon>
        <taxon>Nocardia</taxon>
    </lineage>
</organism>
<evidence type="ECO:0000256" key="1">
    <source>
        <dbReference type="SAM" id="MobiDB-lite"/>
    </source>
</evidence>
<feature type="compositionally biased region" description="Pro residues" evidence="1">
    <location>
        <begin position="1"/>
        <end position="20"/>
    </location>
</feature>
<evidence type="ECO:0000313" key="3">
    <source>
        <dbReference type="EMBL" id="MFI1459148.1"/>
    </source>
</evidence>
<gene>
    <name evidence="3" type="ORF">ACH4WX_00335</name>
</gene>
<feature type="region of interest" description="Disordered" evidence="1">
    <location>
        <begin position="1"/>
        <end position="28"/>
    </location>
</feature>
<proteinExistence type="predicted"/>
<keyword evidence="2" id="KW-0812">Transmembrane</keyword>
<dbReference type="GeneID" id="93506576"/>
<keyword evidence="2" id="KW-1133">Transmembrane helix</keyword>
<feature type="compositionally biased region" description="Basic and acidic residues" evidence="1">
    <location>
        <begin position="156"/>
        <end position="165"/>
    </location>
</feature>
<evidence type="ECO:0000256" key="2">
    <source>
        <dbReference type="SAM" id="Phobius"/>
    </source>
</evidence>
<feature type="region of interest" description="Disordered" evidence="1">
    <location>
        <begin position="144"/>
        <end position="165"/>
    </location>
</feature>
<reference evidence="3 4" key="1">
    <citation type="submission" date="2024-10" db="EMBL/GenBank/DDBJ databases">
        <title>The Natural Products Discovery Center: Release of the First 8490 Sequenced Strains for Exploring Actinobacteria Biosynthetic Diversity.</title>
        <authorList>
            <person name="Kalkreuter E."/>
            <person name="Kautsar S.A."/>
            <person name="Yang D."/>
            <person name="Bader C.D."/>
            <person name="Teijaro C.N."/>
            <person name="Fluegel L."/>
            <person name="Davis C.M."/>
            <person name="Simpson J.R."/>
            <person name="Lauterbach L."/>
            <person name="Steele A.D."/>
            <person name="Gui C."/>
            <person name="Meng S."/>
            <person name="Li G."/>
            <person name="Viehrig K."/>
            <person name="Ye F."/>
            <person name="Su P."/>
            <person name="Kiefer A.F."/>
            <person name="Nichols A."/>
            <person name="Cepeda A.J."/>
            <person name="Yan W."/>
            <person name="Fan B."/>
            <person name="Jiang Y."/>
            <person name="Adhikari A."/>
            <person name="Zheng C.-J."/>
            <person name="Schuster L."/>
            <person name="Cowan T.M."/>
            <person name="Smanski M.J."/>
            <person name="Chevrette M.G."/>
            <person name="De Carvalho L.P.S."/>
            <person name="Shen B."/>
        </authorList>
    </citation>
    <scope>NUCLEOTIDE SEQUENCE [LARGE SCALE GENOMIC DNA]</scope>
    <source>
        <strain evidence="3 4">NPDC020568</strain>
    </source>
</reference>
<accession>A0ABW7THM9</accession>
<evidence type="ECO:0000313" key="4">
    <source>
        <dbReference type="Proteomes" id="UP001611263"/>
    </source>
</evidence>
<protein>
    <submittedName>
        <fullName evidence="3">Uncharacterized protein</fullName>
    </submittedName>
</protein>
<comment type="caution">
    <text evidence="3">The sequence shown here is derived from an EMBL/GenBank/DDBJ whole genome shotgun (WGS) entry which is preliminary data.</text>
</comment>
<keyword evidence="4" id="KW-1185">Reference proteome</keyword>
<dbReference type="RefSeq" id="WP_051157826.1">
    <property type="nucleotide sequence ID" value="NZ_JBIRUQ010000001.1"/>
</dbReference>
<dbReference type="EMBL" id="JBIRUQ010000001">
    <property type="protein sequence ID" value="MFI1459148.1"/>
    <property type="molecule type" value="Genomic_DNA"/>
</dbReference>
<dbReference type="Proteomes" id="UP001611263">
    <property type="component" value="Unassembled WGS sequence"/>
</dbReference>
<sequence length="165" mass="17144">MPTEPAPPPVPAAPADPPATAPTASGGEHPQYLEVWGDTVVGRHLAVSVVIGIGLSLAALLLSDWAFSSFVANESLAEAYALLVGIAGCVVAGVICGRMFRPKRIVVTDASEDVAVGEVIAALREERQGLGSLDDLPDHTRRELDDLGLRPQFAAAERENPGATS</sequence>
<feature type="transmembrane region" description="Helical" evidence="2">
    <location>
        <begin position="45"/>
        <end position="67"/>
    </location>
</feature>
<name>A0ABW7THM9_9NOCA</name>
<feature type="transmembrane region" description="Helical" evidence="2">
    <location>
        <begin position="79"/>
        <end position="100"/>
    </location>
</feature>